<keyword evidence="2" id="KW-1185">Reference proteome</keyword>
<dbReference type="RefSeq" id="WP_109930128.1">
    <property type="nucleotide sequence ID" value="NZ_QGNY01000004.1"/>
</dbReference>
<reference evidence="2" key="1">
    <citation type="submission" date="2018-05" db="EMBL/GenBank/DDBJ databases">
        <title>Pedobacter paludis sp. nov., isolated from wetland soil.</title>
        <authorList>
            <person name="Zhang Y."/>
        </authorList>
    </citation>
    <scope>NUCLEOTIDE SEQUENCE [LARGE SCALE GENOMIC DNA]</scope>
    <source>
        <strain evidence="2">R-8</strain>
    </source>
</reference>
<name>A0A317EWK8_9SPHI</name>
<evidence type="ECO:0000313" key="1">
    <source>
        <dbReference type="EMBL" id="PWS31340.1"/>
    </source>
</evidence>
<dbReference type="AlphaFoldDB" id="A0A317EWK8"/>
<evidence type="ECO:0000313" key="2">
    <source>
        <dbReference type="Proteomes" id="UP000245391"/>
    </source>
</evidence>
<protein>
    <submittedName>
        <fullName evidence="1">Uncharacterized protein</fullName>
    </submittedName>
</protein>
<gene>
    <name evidence="1" type="ORF">DF947_12095</name>
</gene>
<accession>A0A317EWK8</accession>
<dbReference type="EMBL" id="QGNY01000004">
    <property type="protein sequence ID" value="PWS31340.1"/>
    <property type="molecule type" value="Genomic_DNA"/>
</dbReference>
<sequence>MTTITVQVDNEQNAVLLEKMLKALSFVEDVDIKNNVSGMVEEPKGSYKKLKKILDKTEAETLFTNIKNPSDWQKDLRDEWERNL</sequence>
<proteinExistence type="predicted"/>
<organism evidence="1 2">
    <name type="scientific">Pedobacter paludis</name>
    <dbReference type="NCBI Taxonomy" id="2203212"/>
    <lineage>
        <taxon>Bacteria</taxon>
        <taxon>Pseudomonadati</taxon>
        <taxon>Bacteroidota</taxon>
        <taxon>Sphingobacteriia</taxon>
        <taxon>Sphingobacteriales</taxon>
        <taxon>Sphingobacteriaceae</taxon>
        <taxon>Pedobacter</taxon>
    </lineage>
</organism>
<dbReference type="OrthoDB" id="769147at2"/>
<dbReference type="Proteomes" id="UP000245391">
    <property type="component" value="Unassembled WGS sequence"/>
</dbReference>
<comment type="caution">
    <text evidence="1">The sequence shown here is derived from an EMBL/GenBank/DDBJ whole genome shotgun (WGS) entry which is preliminary data.</text>
</comment>